<evidence type="ECO:0000313" key="2">
    <source>
        <dbReference type="Proteomes" id="UP000315400"/>
    </source>
</evidence>
<dbReference type="AlphaFoldDB" id="A0A540VR74"/>
<evidence type="ECO:0000313" key="1">
    <source>
        <dbReference type="EMBL" id="TQE98663.1"/>
    </source>
</evidence>
<organism evidence="1 2">
    <name type="scientific">Spiribacter salinus</name>
    <dbReference type="NCBI Taxonomy" id="1335746"/>
    <lineage>
        <taxon>Bacteria</taxon>
        <taxon>Pseudomonadati</taxon>
        <taxon>Pseudomonadota</taxon>
        <taxon>Gammaproteobacteria</taxon>
        <taxon>Chromatiales</taxon>
        <taxon>Ectothiorhodospiraceae</taxon>
        <taxon>Spiribacter</taxon>
    </lineage>
</organism>
<reference evidence="1 2" key="1">
    <citation type="submission" date="2019-06" db="EMBL/GenBank/DDBJ databases">
        <title>Metagenome assembled Genome of Spiribacter salinus SL48-SHIP from the microbial mat of Salt Lake 48 (Novosibirsk region, Russia).</title>
        <authorList>
            <person name="Shipova A."/>
            <person name="Rozanov A.S."/>
            <person name="Bryanskaya A.V."/>
            <person name="Peltek S.E."/>
        </authorList>
    </citation>
    <scope>NUCLEOTIDE SEQUENCE [LARGE SCALE GENOMIC DNA]</scope>
    <source>
        <strain evidence="1">SL48-SHIP-2</strain>
    </source>
</reference>
<proteinExistence type="predicted"/>
<dbReference type="EMBL" id="VIFK01000158">
    <property type="protein sequence ID" value="TQE98663.1"/>
    <property type="molecule type" value="Genomic_DNA"/>
</dbReference>
<feature type="non-terminal residue" evidence="1">
    <location>
        <position position="426"/>
    </location>
</feature>
<name>A0A540VR74_9GAMM</name>
<gene>
    <name evidence="1" type="ORF">FKY71_12630</name>
</gene>
<comment type="caution">
    <text evidence="1">The sequence shown here is derived from an EMBL/GenBank/DDBJ whole genome shotgun (WGS) entry which is preliminary data.</text>
</comment>
<sequence>MADLPLLVFPTPARAKKSKRHGGPTNLAYPSHESQAARLTPQLTRLQQALDERRLALQGNPFGIEPEQVLVLETIGTVERFLTAVRNIEGLEWLGEIEPDGVEPAHGFHDADKPDKDLPGHIFLVMSDQRAMQELQRLFDLWKQNPKAKFPTGQTALRDAFTHLSDIRPWGAEDRIRETGLQEDWHERKTSGQSIVPFEIELWHRDRFERRQQAEALLRQTVEDLGGTIVQRCEINEISYHALLGTVPITAAHDFIEKTTDRLNFGLLRCEDVMYLRPVGQCLTAPPIEDEQTETPPAVAGGEPIDSQPLIALLDGLPLTGHHLLDGRITVDDPDGWETGYQVAWRRHGTAMASLICHGDLPAGEEPLARKVYARPILKPLASHQDREHIPDDVLPVDLVHRAVRRLFEPEGDQPPVAPTVRVINL</sequence>
<dbReference type="Proteomes" id="UP000315400">
    <property type="component" value="Unassembled WGS sequence"/>
</dbReference>
<accession>A0A540VR74</accession>
<protein>
    <submittedName>
        <fullName evidence="1">Uncharacterized protein</fullName>
    </submittedName>
</protein>